<feature type="transmembrane region" description="Helical" evidence="26">
    <location>
        <begin position="1669"/>
        <end position="1694"/>
    </location>
</feature>
<organism evidence="29 30">
    <name type="scientific">Malassezia cuniculi</name>
    <dbReference type="NCBI Taxonomy" id="948313"/>
    <lineage>
        <taxon>Eukaryota</taxon>
        <taxon>Fungi</taxon>
        <taxon>Dikarya</taxon>
        <taxon>Basidiomycota</taxon>
        <taxon>Ustilaginomycotina</taxon>
        <taxon>Malasseziomycetes</taxon>
        <taxon>Malasseziales</taxon>
        <taxon>Malasseziaceae</taxon>
        <taxon>Malassezia</taxon>
    </lineage>
</organism>
<dbReference type="Gene3D" id="3.30.1330.20">
    <property type="entry name" value="Tubulin/FtsZ, C-terminal domain"/>
    <property type="match status" value="1"/>
</dbReference>
<proteinExistence type="inferred from homology"/>
<dbReference type="FunFam" id="3.40.50.1440:FF:000012">
    <property type="entry name" value="Tubulin gamma chain"/>
    <property type="match status" value="1"/>
</dbReference>
<evidence type="ECO:0000256" key="21">
    <source>
        <dbReference type="ARBA" id="ARBA00023303"/>
    </source>
</evidence>
<feature type="region of interest" description="Disordered" evidence="25">
    <location>
        <begin position="2278"/>
        <end position="2339"/>
    </location>
</feature>
<dbReference type="PROSITE" id="PS00227">
    <property type="entry name" value="TUBULIN"/>
    <property type="match status" value="1"/>
</dbReference>
<feature type="region of interest" description="Disordered" evidence="25">
    <location>
        <begin position="1440"/>
        <end position="1459"/>
    </location>
</feature>
<dbReference type="InterPro" id="IPR003008">
    <property type="entry name" value="Tubulin_FtsZ_GTPase"/>
</dbReference>
<keyword evidence="12" id="KW-0547">Nucleotide-binding</keyword>
<dbReference type="EMBL" id="CP119879">
    <property type="protein sequence ID" value="WFD35800.1"/>
    <property type="molecule type" value="Genomic_DNA"/>
</dbReference>
<comment type="subcellular location">
    <subcellularLocation>
        <location evidence="2">Cell membrane</location>
        <topology evidence="2">Multi-pass membrane protein</topology>
    </subcellularLocation>
    <subcellularLocation>
        <location evidence="1">Cytoplasm</location>
        <location evidence="1">Cytoskeleton</location>
        <location evidence="1">Microtubule organizing center</location>
        <location evidence="1">Spindle pole body</location>
    </subcellularLocation>
</comment>
<name>A0AAF0ESA8_9BASI</name>
<evidence type="ECO:0000259" key="27">
    <source>
        <dbReference type="SMART" id="SM00864"/>
    </source>
</evidence>
<evidence type="ECO:0000313" key="30">
    <source>
        <dbReference type="Proteomes" id="UP001219933"/>
    </source>
</evidence>
<evidence type="ECO:0000256" key="16">
    <source>
        <dbReference type="ARBA" id="ARBA00023065"/>
    </source>
</evidence>
<reference evidence="29" key="1">
    <citation type="submission" date="2023-03" db="EMBL/GenBank/DDBJ databases">
        <title>Mating type loci evolution in Malassezia.</title>
        <authorList>
            <person name="Coelho M.A."/>
        </authorList>
    </citation>
    <scope>NUCLEOTIDE SEQUENCE</scope>
    <source>
        <strain evidence="29">CBS 11721</strain>
    </source>
</reference>
<dbReference type="SUPFAM" id="SSF55307">
    <property type="entry name" value="Tubulin C-terminal domain-like"/>
    <property type="match status" value="1"/>
</dbReference>
<feature type="transmembrane region" description="Helical" evidence="26">
    <location>
        <begin position="698"/>
        <end position="719"/>
    </location>
</feature>
<dbReference type="SMART" id="SM00865">
    <property type="entry name" value="Tubulin_C"/>
    <property type="match status" value="1"/>
</dbReference>
<comment type="similarity">
    <text evidence="3">Belongs to the tubulin family.</text>
</comment>
<feature type="region of interest" description="Disordered" evidence="25">
    <location>
        <begin position="1495"/>
        <end position="1522"/>
    </location>
</feature>
<dbReference type="GO" id="GO:0000278">
    <property type="term" value="P:mitotic cell cycle"/>
    <property type="evidence" value="ECO:0007669"/>
    <property type="project" value="UniProtKB-ARBA"/>
</dbReference>
<dbReference type="PANTHER" id="PTHR45628">
    <property type="entry name" value="VOLTAGE-DEPENDENT CALCIUM CHANNEL TYPE A SUBUNIT ALPHA-1"/>
    <property type="match status" value="1"/>
</dbReference>
<keyword evidence="6" id="KW-1003">Cell membrane</keyword>
<dbReference type="FunFam" id="1.10.287.70:FF:000153">
    <property type="entry name" value="High-affinity cell membrane calcium channel protein"/>
    <property type="match status" value="1"/>
</dbReference>
<feature type="transmembrane region" description="Helical" evidence="26">
    <location>
        <begin position="1759"/>
        <end position="1783"/>
    </location>
</feature>
<keyword evidence="17" id="KW-0342">GTP-binding</keyword>
<feature type="region of interest" description="Disordered" evidence="25">
    <location>
        <begin position="637"/>
        <end position="669"/>
    </location>
</feature>
<feature type="transmembrane region" description="Helical" evidence="26">
    <location>
        <begin position="1296"/>
        <end position="1314"/>
    </location>
</feature>
<dbReference type="InterPro" id="IPR018316">
    <property type="entry name" value="Tubulin/FtsZ_2-layer-sand-dom"/>
</dbReference>
<evidence type="ECO:0000256" key="15">
    <source>
        <dbReference type="ARBA" id="ARBA00022989"/>
    </source>
</evidence>
<evidence type="ECO:0000256" key="10">
    <source>
        <dbReference type="ARBA" id="ARBA00022692"/>
    </source>
</evidence>
<dbReference type="SUPFAM" id="SSF81324">
    <property type="entry name" value="Voltage-gated potassium channels"/>
    <property type="match status" value="4"/>
</dbReference>
<feature type="region of interest" description="Disordered" evidence="25">
    <location>
        <begin position="601"/>
        <end position="620"/>
    </location>
</feature>
<feature type="compositionally biased region" description="Basic and acidic residues" evidence="25">
    <location>
        <begin position="652"/>
        <end position="667"/>
    </location>
</feature>
<feature type="transmembrane region" description="Helical" evidence="26">
    <location>
        <begin position="1714"/>
        <end position="1738"/>
    </location>
</feature>
<dbReference type="InterPro" id="IPR027359">
    <property type="entry name" value="Volt_channel_dom_sf"/>
</dbReference>
<keyword evidence="11" id="KW-0493">Microtubule</keyword>
<sequence>MGRELITLQAGQCGNQIGAQFWEHLCREHGIAQDGTLEEFATEGHDRKDVFFYQADDEHYIPRAILVDLEPRVINNILSGPYRALYNPENVYSNQAGGGAGNNWAQGYAAGERAADEIIEMLDREADGSDSLEGFFLLHSIAGGTGSGLGSFLLERLNDAFPKKLVQTYSVFPNSEETSDVVVQPYNSVLTLKRLVNNADSVVVLDNGALARITSDRLHLQNPSYSQTNQLVSTVMGASTTTLRYPGYMNNDLAGMLAALIPSPRAHFLMTSYTPFTSDNVDRGKATMKTTVLDVMRRLLQPKNRMISMSGASKTSCYISVLNIIQGDVDPRDVHKSLLRIRERHLANFVPWGPASIQVALSRRSPYVSSSHRVSGLMLANHTGIASMFKRTTDQYDRLRKRNAFLDMYKREALFSGDLSEFDEARETVAELMAEYRAAEHASWAKISASRTGEWHEDTHAGVQHPASATIRPVRHDAETRQHENNAYLPLHDHVDVADQSHANSVMSDRDHHSVPVDSVPMFADSTYDHEDWASRASADSKDYDLWRMSAYLGETLADWPLQNEAMQPGREASRLDDDTSSVSGIGGDALGIGIGGVFSSPQQDLEEPPEQAAGEHGVREGFLRTAANIKNIGKRVSKLRHEESSEPEWVQMKEQDDQSSQHEQKRPVHARLRGKTLMIFGPEHPVRQALAKLITAWWFEPMILALVGMNLIVLIISSSKNVYLHPPADNFLTVPEQRMLLAIFCLYTLEIIARIIVSGLVINPPPEDCEDPGRSNTRERVRTFWQSTALRIYELLHPYDENQREISASNTQSTVGVQIRPGDEVYGETNALFTWQPEDLQFPRRTQTGMWSHFLRWSAAAAQRLQHTITMRESVIVDSAFLRHSWNRVDFIAIITYWIAAGLRVSRVDQQPDTHIYIFRALSMLRCVRVLTLFEGTMTILISLKRVAPLLLRVASFAGFAMILFSVIGMQSFQGSYRRNCVWIGDMNNEAGVNVTLDQLCGGGWDPMNSSRKVSYYDQYGELSPDKPKGYLCPHGQLCVQQDENPHENIQGYDNLIMSLLQVSIIISLNGWSSSMYDMIDADYYTACIYYIIGIILLNFWLANLFVAVISHSFAALSAQTEHSAFAAVKMKKEPEGQPEGQPETRFHMRRRRVAQVYKRIWGYTKYLWLGLIVASVGVQASQKAFLFSWQRAWRNSAEQAFTIAFAVEIIFRFLAYLLDGDARGFLESRQNVLDLFLAIVTCVIQIPVIKNHRVYAWFTVFQLARFYRVIAAIPRMRVLLLRVVGSMKALVNMVMFLVLLIFLAALFSVQLFRGDIDRDNDGDVEMSWKHLFNAFLGMYQIFSSENWAESAFVVIGSERRFAQGVIAGIFLVGWFIFSNLIVLQMFIAVINENFRVAEGDKYKQQMEHYLRRTEPPKLSKFERFLVWISPFRESPIVNDAPDDSKSEESPLNLTSKIAGRSSDRSTSVFFQMVTQDNAEVAFGAVQKMLRLDKPHERTKRVDARERQETTEEPERRPKRQETMYEYEHVYYDDDEVKRLLLGQSQVESMRQHLGLGDNVKTQEQFQREYVKKAQNDPKIRLARLIAEHPSYDRSWFIFSNRNVIRRLCQSMTPPARGERIFGRQVSKWRYYAFQTLIFSAIVGSVVVAGIATPMYRKKYVILHGSIYGAWFSVIEISLSVFFVLEFFVKTIADGFAFTPNAYLLNTWNLLDLLVLVSLLINVISELVVVGGVSHFTRALKAFRALRLINLSSLMRDTFHAVMIAGAGRIFDAGVLALLYIVPYAVWGQNLFAGLLYSCNDTDESVLTKLDCHGEYSVQPLEWSYLAPRTWRNPEEGSMYSFDDFKSALLILFEIVSLEGWIDVMTNAMAIAGRDLQPEPDSTQVNAIFFLVYNLIGAVSVLSLFVAVIIENFQRYSGAAFLTTEQRQWIDLKRQLNRQTASKRPNEPPESGLLRWCYDAATLKKGWWLRTMTLVPLVIFVILTTQYFDEPLWADTIRNGIFLAICVVQGIDIAVRLVGLGWHSFRRNLWNLYDMAMVAGVVATTIPLLADAGVNEATVQLQKIFLTAMTLKLIQRNDSLNQLFTTALGSVPAILSLFLLWFTMFLVWSIMLVEVFGLTKWGLNESYSKNFSTLWGTLIFLSMTSTGEGWNGYMHDFTVEAPLCTSSTNYLDTDCGSRPWAYFLFISWNIISMYIFLNMFTATVVENFSYVYHLKGSTALSRAQMRLYKETWARFDPQGTGYIQSTQVVPFMASLTGMFEVGLYPEHGRVRYLMENARPVDGTNPPPSPSSTARLFGLPLPKSPRTPRSPRSPRSPRLPGGSLRSRSSSPKSGTTTQSTRHFFSHHVGSGLDIVALDELVSDLDSKDLRMRRLRFNQMYHEALMSDKGKGISFNSMLFILAYHKMCTKPTTMVISEFIERRKIMERIDKEIGLERVRGLLRMVYLRRRFLAARAGERLMRVAIPSDKQGGYPAITVEGDAVSGTRPQAPLSVDVSQAQRAEIPTLLTPTGGQNARSAYFDRIVSDNASAPEFSTQSPSSISFTGTRRRLSFQQSDVENMHSPVEDASAWNSVLSRISPTEPIHPSPFDDQSRPLNDSPPPIE</sequence>
<evidence type="ECO:0000256" key="4">
    <source>
        <dbReference type="ARBA" id="ARBA00018848"/>
    </source>
</evidence>
<dbReference type="GO" id="GO:0031122">
    <property type="term" value="P:cytoplasmic microtubule organization"/>
    <property type="evidence" value="ECO:0007669"/>
    <property type="project" value="InterPro"/>
</dbReference>
<dbReference type="SMART" id="SM00864">
    <property type="entry name" value="Tubulin"/>
    <property type="match status" value="1"/>
</dbReference>
<dbReference type="Pfam" id="PF03953">
    <property type="entry name" value="Tubulin_C"/>
    <property type="match status" value="1"/>
</dbReference>
<feature type="transmembrane region" description="Helical" evidence="26">
    <location>
        <begin position="1202"/>
        <end position="1221"/>
    </location>
</feature>
<evidence type="ECO:0000256" key="23">
    <source>
        <dbReference type="ARBA" id="ARBA00061395"/>
    </source>
</evidence>
<keyword evidence="30" id="KW-1185">Reference proteome</keyword>
<dbReference type="Gene3D" id="3.40.50.1440">
    <property type="entry name" value="Tubulin/FtsZ, GTPase domain"/>
    <property type="match status" value="1"/>
</dbReference>
<keyword evidence="10 26" id="KW-0812">Transmembrane</keyword>
<evidence type="ECO:0000256" key="8">
    <source>
        <dbReference type="ARBA" id="ARBA00022568"/>
    </source>
</evidence>
<feature type="transmembrane region" description="Helical" evidence="26">
    <location>
        <begin position="1162"/>
        <end position="1182"/>
    </location>
</feature>
<dbReference type="Gene3D" id="1.10.238.10">
    <property type="entry name" value="EF-hand"/>
    <property type="match status" value="1"/>
</dbReference>
<dbReference type="FunFam" id="3.30.1330.20:FF:000003">
    <property type="entry name" value="Tubulin gamma chain"/>
    <property type="match status" value="1"/>
</dbReference>
<gene>
    <name evidence="29" type="primary">CCH1</name>
    <name evidence="29" type="ORF">MCUN1_002665</name>
</gene>
<evidence type="ECO:0000256" key="20">
    <source>
        <dbReference type="ARBA" id="ARBA00023212"/>
    </source>
</evidence>
<feature type="transmembrane region" description="Helical" evidence="26">
    <location>
        <begin position="1090"/>
        <end position="1111"/>
    </location>
</feature>
<dbReference type="FunFam" id="1.10.287.70:FF:000093">
    <property type="entry name" value="Calcium channel subunit Cch1"/>
    <property type="match status" value="1"/>
</dbReference>
<keyword evidence="21" id="KW-0407">Ion channel</keyword>
<feature type="transmembrane region" description="Helical" evidence="26">
    <location>
        <begin position="2094"/>
        <end position="2119"/>
    </location>
</feature>
<feature type="transmembrane region" description="Helical" evidence="26">
    <location>
        <begin position="1057"/>
        <end position="1078"/>
    </location>
</feature>
<feature type="domain" description="Tubulin/FtsZ 2-layer sandwich" evidence="28">
    <location>
        <begin position="249"/>
        <end position="394"/>
    </location>
</feature>
<keyword evidence="13" id="KW-0106">Calcium</keyword>
<dbReference type="InterPro" id="IPR002454">
    <property type="entry name" value="Gamma_tubulin"/>
</dbReference>
<evidence type="ECO:0000313" key="29">
    <source>
        <dbReference type="EMBL" id="WFD35800.1"/>
    </source>
</evidence>
<dbReference type="InterPro" id="IPR036525">
    <property type="entry name" value="Tubulin/FtsZ_GTPase_sf"/>
</dbReference>
<dbReference type="Proteomes" id="UP001219933">
    <property type="component" value="Chromosome 3"/>
</dbReference>
<dbReference type="Gene3D" id="1.10.287.600">
    <property type="entry name" value="Helix hairpin bin"/>
    <property type="match status" value="1"/>
</dbReference>
<feature type="transmembrane region" description="Helical" evidence="26">
    <location>
        <begin position="1369"/>
        <end position="1392"/>
    </location>
</feature>
<evidence type="ECO:0000256" key="7">
    <source>
        <dbReference type="ARBA" id="ARBA00022490"/>
    </source>
</evidence>
<feature type="compositionally biased region" description="Low complexity" evidence="25">
    <location>
        <begin position="2316"/>
        <end position="2337"/>
    </location>
</feature>
<evidence type="ECO:0000256" key="17">
    <source>
        <dbReference type="ARBA" id="ARBA00023134"/>
    </source>
</evidence>
<evidence type="ECO:0000256" key="18">
    <source>
        <dbReference type="ARBA" id="ARBA00023136"/>
    </source>
</evidence>
<dbReference type="GO" id="GO:0005891">
    <property type="term" value="C:voltage-gated calcium channel complex"/>
    <property type="evidence" value="ECO:0007669"/>
    <property type="project" value="TreeGrafter"/>
</dbReference>
<comment type="similarity">
    <text evidence="23">Belongs to the calcium channel alpha-1 subunit (TC 1.A.1.11) family.</text>
</comment>
<feature type="transmembrane region" description="Helical" evidence="26">
    <location>
        <begin position="1968"/>
        <end position="1989"/>
    </location>
</feature>
<keyword evidence="15 26" id="KW-1133">Transmembrane helix</keyword>
<evidence type="ECO:0000256" key="25">
    <source>
        <dbReference type="SAM" id="MobiDB-lite"/>
    </source>
</evidence>
<evidence type="ECO:0000256" key="24">
    <source>
        <dbReference type="ARBA" id="ARBA00067459"/>
    </source>
</evidence>
<dbReference type="InterPro" id="IPR023123">
    <property type="entry name" value="Tubulin_C"/>
</dbReference>
<evidence type="ECO:0000256" key="11">
    <source>
        <dbReference type="ARBA" id="ARBA00022701"/>
    </source>
</evidence>
<keyword evidence="16" id="KW-0406">Ion transport</keyword>
<dbReference type="CDD" id="cd02188">
    <property type="entry name" value="gamma_tubulin"/>
    <property type="match status" value="1"/>
</dbReference>
<keyword evidence="9" id="KW-0107">Calcium channel</keyword>
<dbReference type="InterPro" id="IPR000217">
    <property type="entry name" value="Tubulin"/>
</dbReference>
<feature type="transmembrane region" description="Helical" evidence="26">
    <location>
        <begin position="740"/>
        <end position="763"/>
    </location>
</feature>
<dbReference type="PRINTS" id="PR01164">
    <property type="entry name" value="GAMMATUBULIN"/>
</dbReference>
<dbReference type="InterPro" id="IPR008280">
    <property type="entry name" value="Tub_FtsZ_C"/>
</dbReference>
<feature type="transmembrane region" description="Helical" evidence="26">
    <location>
        <begin position="2031"/>
        <end position="2051"/>
    </location>
</feature>
<feature type="transmembrane region" description="Helical" evidence="26">
    <location>
        <begin position="2001"/>
        <end position="2019"/>
    </location>
</feature>
<feature type="transmembrane region" description="Helical" evidence="26">
    <location>
        <begin position="1233"/>
        <end position="1251"/>
    </location>
</feature>
<keyword evidence="14" id="KW-0851">Voltage-gated channel</keyword>
<evidence type="ECO:0000256" key="26">
    <source>
        <dbReference type="SAM" id="Phobius"/>
    </source>
</evidence>
<keyword evidence="18 26" id="KW-0472">Membrane</keyword>
<keyword evidence="7" id="KW-0963">Cytoplasm</keyword>
<dbReference type="FunFam" id="1.10.287.70:FF:000118">
    <property type="entry name" value="Calcium channel subunit Cch1"/>
    <property type="match status" value="1"/>
</dbReference>
<dbReference type="GO" id="GO:0005525">
    <property type="term" value="F:GTP binding"/>
    <property type="evidence" value="ECO:0007669"/>
    <property type="project" value="UniProtKB-KW"/>
</dbReference>
<evidence type="ECO:0000256" key="14">
    <source>
        <dbReference type="ARBA" id="ARBA00022882"/>
    </source>
</evidence>
<feature type="transmembrane region" description="Helical" evidence="26">
    <location>
        <begin position="2181"/>
        <end position="2206"/>
    </location>
</feature>
<dbReference type="Gene3D" id="1.10.287.70">
    <property type="match status" value="4"/>
</dbReference>
<dbReference type="SUPFAM" id="SSF52490">
    <property type="entry name" value="Tubulin nucleotide-binding domain-like"/>
    <property type="match status" value="1"/>
</dbReference>
<dbReference type="GO" id="GO:0005816">
    <property type="term" value="C:spindle pole body"/>
    <property type="evidence" value="ECO:0007669"/>
    <property type="project" value="UniProtKB-SubCell"/>
</dbReference>
<evidence type="ECO:0000256" key="6">
    <source>
        <dbReference type="ARBA" id="ARBA00022475"/>
    </source>
</evidence>
<feature type="transmembrane region" description="Helical" evidence="26">
    <location>
        <begin position="951"/>
        <end position="971"/>
    </location>
</feature>
<dbReference type="GO" id="GO:0007020">
    <property type="term" value="P:microtubule nucleation"/>
    <property type="evidence" value="ECO:0007669"/>
    <property type="project" value="InterPro"/>
</dbReference>
<dbReference type="GO" id="GO:0098703">
    <property type="term" value="P:calcium ion import across plasma membrane"/>
    <property type="evidence" value="ECO:0007669"/>
    <property type="project" value="TreeGrafter"/>
</dbReference>
<dbReference type="InterPro" id="IPR050599">
    <property type="entry name" value="VDCC_alpha-1_subunit"/>
</dbReference>
<evidence type="ECO:0000256" key="13">
    <source>
        <dbReference type="ARBA" id="ARBA00022837"/>
    </source>
</evidence>
<keyword evidence="19" id="KW-0325">Glycoprotein</keyword>
<evidence type="ECO:0000256" key="12">
    <source>
        <dbReference type="ARBA" id="ARBA00022741"/>
    </source>
</evidence>
<dbReference type="InterPro" id="IPR005821">
    <property type="entry name" value="Ion_trans_dom"/>
</dbReference>
<dbReference type="GO" id="GO:0005874">
    <property type="term" value="C:microtubule"/>
    <property type="evidence" value="ECO:0007669"/>
    <property type="project" value="UniProtKB-KW"/>
</dbReference>
<evidence type="ECO:0000259" key="28">
    <source>
        <dbReference type="SMART" id="SM00865"/>
    </source>
</evidence>
<dbReference type="Pfam" id="PF00091">
    <property type="entry name" value="Tubulin"/>
    <property type="match status" value="1"/>
</dbReference>
<dbReference type="GO" id="GO:0008331">
    <property type="term" value="F:high voltage-gated calcium channel activity"/>
    <property type="evidence" value="ECO:0007669"/>
    <property type="project" value="TreeGrafter"/>
</dbReference>
<feature type="transmembrane region" description="Helical" evidence="26">
    <location>
        <begin position="1888"/>
        <end position="1911"/>
    </location>
</feature>
<evidence type="ECO:0000256" key="19">
    <source>
        <dbReference type="ARBA" id="ARBA00023180"/>
    </source>
</evidence>
<feature type="domain" description="Tubulin/FtsZ GTPase" evidence="27">
    <location>
        <begin position="48"/>
        <end position="247"/>
    </location>
</feature>
<dbReference type="InterPro" id="IPR037103">
    <property type="entry name" value="Tubulin/FtsZ-like_C"/>
</dbReference>
<feature type="transmembrane region" description="Helical" evidence="26">
    <location>
        <begin position="1633"/>
        <end position="1657"/>
    </location>
</feature>
<evidence type="ECO:0000256" key="22">
    <source>
        <dbReference type="ARBA" id="ARBA00033229"/>
    </source>
</evidence>
<dbReference type="InterPro" id="IPR017975">
    <property type="entry name" value="Tubulin_CS"/>
</dbReference>
<evidence type="ECO:0000256" key="5">
    <source>
        <dbReference type="ARBA" id="ARBA00022448"/>
    </source>
</evidence>
<keyword evidence="8" id="KW-0109">Calcium transport</keyword>
<dbReference type="FunFam" id="1.10.287.600:FF:000004">
    <property type="entry name" value="Tubulin gamma chain"/>
    <property type="match status" value="1"/>
</dbReference>
<protein>
    <recommendedName>
        <fullName evidence="24">Calcium-channel protein CCH1</fullName>
    </recommendedName>
    <alternativeName>
        <fullName evidence="22">Gamma-tubulin</fullName>
    </alternativeName>
    <alternativeName>
        <fullName evidence="4">Tubulin gamma chain</fullName>
    </alternativeName>
</protein>
<dbReference type="GO" id="GO:0000930">
    <property type="term" value="C:gamma-tubulin complex"/>
    <property type="evidence" value="ECO:0007669"/>
    <property type="project" value="InterPro"/>
</dbReference>
<dbReference type="Gene3D" id="1.20.120.350">
    <property type="entry name" value="Voltage-gated potassium channels. Chain C"/>
    <property type="match status" value="2"/>
</dbReference>
<keyword evidence="5" id="KW-0813">Transport</keyword>
<evidence type="ECO:0000256" key="9">
    <source>
        <dbReference type="ARBA" id="ARBA00022673"/>
    </source>
</evidence>
<dbReference type="PRINTS" id="PR01161">
    <property type="entry name" value="TUBULIN"/>
</dbReference>
<evidence type="ECO:0000256" key="1">
    <source>
        <dbReference type="ARBA" id="ARBA00004317"/>
    </source>
</evidence>
<evidence type="ECO:0000256" key="2">
    <source>
        <dbReference type="ARBA" id="ARBA00004651"/>
    </source>
</evidence>
<keyword evidence="20" id="KW-0206">Cytoskeleton</keyword>
<dbReference type="Pfam" id="PF00520">
    <property type="entry name" value="Ion_trans"/>
    <property type="match status" value="4"/>
</dbReference>
<evidence type="ECO:0000256" key="3">
    <source>
        <dbReference type="ARBA" id="ARBA00009636"/>
    </source>
</evidence>
<feature type="region of interest" description="Disordered" evidence="25">
    <location>
        <begin position="2576"/>
        <end position="2603"/>
    </location>
</feature>
<accession>A0AAF0ESA8</accession>
<dbReference type="PANTHER" id="PTHR45628:SF7">
    <property type="entry name" value="VOLTAGE-DEPENDENT CALCIUM CHANNEL TYPE A SUBUNIT ALPHA-1"/>
    <property type="match status" value="1"/>
</dbReference>